<keyword evidence="6 14" id="KW-0812">Transmembrane</keyword>
<dbReference type="GO" id="GO:0005524">
    <property type="term" value="F:ATP binding"/>
    <property type="evidence" value="ECO:0007669"/>
    <property type="project" value="UniProtKB-KW"/>
</dbReference>
<dbReference type="PRINTS" id="PR00120">
    <property type="entry name" value="HATPASE"/>
</dbReference>
<dbReference type="SFLD" id="SFLDF00027">
    <property type="entry name" value="p-type_atpase"/>
    <property type="match status" value="1"/>
</dbReference>
<dbReference type="InterPro" id="IPR004014">
    <property type="entry name" value="ATPase_P-typ_cation-transptr_N"/>
</dbReference>
<dbReference type="CDD" id="cd02089">
    <property type="entry name" value="P-type_ATPase_Ca_prok"/>
    <property type="match status" value="1"/>
</dbReference>
<dbReference type="EMBL" id="NIHS01000020">
    <property type="protein sequence ID" value="PLT71687.1"/>
    <property type="molecule type" value="Genomic_DNA"/>
</dbReference>
<comment type="caution">
    <text evidence="16">The sequence shown here is derived from an EMBL/GenBank/DDBJ whole genome shotgun (WGS) entry which is preliminary data.</text>
</comment>
<dbReference type="Proteomes" id="UP000234891">
    <property type="component" value="Unassembled WGS sequence"/>
</dbReference>
<feature type="transmembrane region" description="Helical" evidence="14">
    <location>
        <begin position="741"/>
        <end position="762"/>
    </location>
</feature>
<dbReference type="InterPro" id="IPR036412">
    <property type="entry name" value="HAD-like_sf"/>
</dbReference>
<dbReference type="NCBIfam" id="TIGR01494">
    <property type="entry name" value="ATPase_P-type"/>
    <property type="match status" value="3"/>
</dbReference>
<feature type="transmembrane region" description="Helical" evidence="14">
    <location>
        <begin position="809"/>
        <end position="830"/>
    </location>
</feature>
<dbReference type="GO" id="GO:0005886">
    <property type="term" value="C:plasma membrane"/>
    <property type="evidence" value="ECO:0007669"/>
    <property type="project" value="UniProtKB-SubCell"/>
</dbReference>
<evidence type="ECO:0000256" key="10">
    <source>
        <dbReference type="ARBA" id="ARBA00022967"/>
    </source>
</evidence>
<dbReference type="EC" id="7.2.2.10" evidence="3"/>
<dbReference type="Gene3D" id="3.40.1110.10">
    <property type="entry name" value="Calcium-transporting ATPase, cytoplasmic domain N"/>
    <property type="match status" value="1"/>
</dbReference>
<comment type="catalytic activity">
    <reaction evidence="13">
        <text>Ca(2+)(in) + ATP + H2O = Ca(2+)(out) + ADP + phosphate + H(+)</text>
        <dbReference type="Rhea" id="RHEA:18105"/>
        <dbReference type="ChEBI" id="CHEBI:15377"/>
        <dbReference type="ChEBI" id="CHEBI:15378"/>
        <dbReference type="ChEBI" id="CHEBI:29108"/>
        <dbReference type="ChEBI" id="CHEBI:30616"/>
        <dbReference type="ChEBI" id="CHEBI:43474"/>
        <dbReference type="ChEBI" id="CHEBI:456216"/>
        <dbReference type="EC" id="7.2.2.10"/>
    </reaction>
</comment>
<keyword evidence="11 14" id="KW-1133">Transmembrane helix</keyword>
<evidence type="ECO:0000256" key="2">
    <source>
        <dbReference type="ARBA" id="ARBA00005675"/>
    </source>
</evidence>
<dbReference type="Gene3D" id="3.40.50.1000">
    <property type="entry name" value="HAD superfamily/HAD-like"/>
    <property type="match status" value="1"/>
</dbReference>
<keyword evidence="5" id="KW-0106">Calcium</keyword>
<feature type="transmembrane region" description="Helical" evidence="14">
    <location>
        <begin position="56"/>
        <end position="74"/>
    </location>
</feature>
<dbReference type="PRINTS" id="PR00119">
    <property type="entry name" value="CATATPASE"/>
</dbReference>
<evidence type="ECO:0000256" key="1">
    <source>
        <dbReference type="ARBA" id="ARBA00004651"/>
    </source>
</evidence>
<feature type="transmembrane region" description="Helical" evidence="14">
    <location>
        <begin position="80"/>
        <end position="99"/>
    </location>
</feature>
<dbReference type="Pfam" id="PF00690">
    <property type="entry name" value="Cation_ATPase_N"/>
    <property type="match status" value="1"/>
</dbReference>
<evidence type="ECO:0000256" key="9">
    <source>
        <dbReference type="ARBA" id="ARBA00022840"/>
    </source>
</evidence>
<evidence type="ECO:0000313" key="17">
    <source>
        <dbReference type="Proteomes" id="UP000234891"/>
    </source>
</evidence>
<dbReference type="Gene3D" id="1.20.1110.10">
    <property type="entry name" value="Calcium-transporting ATPase, transmembrane domain"/>
    <property type="match status" value="1"/>
</dbReference>
<keyword evidence="8" id="KW-0547">Nucleotide-binding</keyword>
<dbReference type="SUPFAM" id="SSF56784">
    <property type="entry name" value="HAD-like"/>
    <property type="match status" value="1"/>
</dbReference>
<dbReference type="InterPro" id="IPR023214">
    <property type="entry name" value="HAD_sf"/>
</dbReference>
<keyword evidence="7" id="KW-0479">Metal-binding</keyword>
<dbReference type="SUPFAM" id="SSF81665">
    <property type="entry name" value="Calcium ATPase, transmembrane domain M"/>
    <property type="match status" value="1"/>
</dbReference>
<dbReference type="Pfam" id="PF13246">
    <property type="entry name" value="Cation_ATPase"/>
    <property type="match status" value="1"/>
</dbReference>
<dbReference type="SUPFAM" id="SSF81653">
    <property type="entry name" value="Calcium ATPase, transduction domain A"/>
    <property type="match status" value="1"/>
</dbReference>
<keyword evidence="5" id="KW-0109">Calcium transport</keyword>
<dbReference type="FunFam" id="3.40.50.1000:FF:000001">
    <property type="entry name" value="Phospholipid-transporting ATPase IC"/>
    <property type="match status" value="1"/>
</dbReference>
<dbReference type="InterPro" id="IPR001757">
    <property type="entry name" value="P_typ_ATPase"/>
</dbReference>
<name>A0A2N5P977_MEDGN</name>
<dbReference type="PANTHER" id="PTHR42861">
    <property type="entry name" value="CALCIUM-TRANSPORTING ATPASE"/>
    <property type="match status" value="1"/>
</dbReference>
<evidence type="ECO:0000256" key="11">
    <source>
        <dbReference type="ARBA" id="ARBA00022989"/>
    </source>
</evidence>
<evidence type="ECO:0000256" key="5">
    <source>
        <dbReference type="ARBA" id="ARBA00022568"/>
    </source>
</evidence>
<dbReference type="InterPro" id="IPR059000">
    <property type="entry name" value="ATPase_P-type_domA"/>
</dbReference>
<protein>
    <recommendedName>
        <fullName evidence="3">P-type Ca(2+) transporter</fullName>
        <ecNumber evidence="3">7.2.2.10</ecNumber>
    </recommendedName>
</protein>
<dbReference type="InterPro" id="IPR023299">
    <property type="entry name" value="ATPase_P-typ_cyto_dom_N"/>
</dbReference>
<dbReference type="GO" id="GO:0140352">
    <property type="term" value="P:export from cell"/>
    <property type="evidence" value="ECO:0007669"/>
    <property type="project" value="UniProtKB-ARBA"/>
</dbReference>
<sequence>MKNYYQLSSEEVKQEINGKQEPLTSAEVKAHQEKFGPNELVEGKKKTTFQIFLEQYKDFLVIILIAAAIVSGFLGDAESAIVILIVITINAILGTVQTVKAEQSLASLKKLSGPEAKVLRDGSVVPIPSSEVTVGDIVMLDAGDYIPADGRLLESASLKVDESALTGESLGVEKMTDAIEGEVPLGDRTNMVYSGSFVTYGRGSFVVTGIGMETEVGKIASLLKTTSEKKTPLQVNLDQFGQKLSIIILVFCGILFGINVFRGGNIGDAFLFAVALAVAAIPEALSSIVTIVLSFGTQKMAKEHAIIRKLQAVEGLGSVSIICSDKTGTLTQNKMTVEQYYVNETVIPADKIDVKDSEQEKLMYFSILCNDSTNVDGVEIGDPTETALINLGSKLGLDIQKIRGEYPRESENPFDSDRKLMSTKHTIDETPIMVVKGAVDVIMGRTASIQCGDEVRAITPEDIEKIEAQNQSFSREGLRVLGFAYKAVSAEEELSLEDENNLTFLGLIAMMDPPREESMAAVAECKRAGIRPIMITGDHKVTAAAIAKRIGILEDESEACEGAVIDSMSDEELKNFVEGISVYARVSPEHKIRIVRAWQEKGNIVAMTGDGVNDAPALKQADIGVAMGITGSEVSKDAASMVLTDDNFATIVKAVENGRNVYQNIKNSIQFLLSGNFGAILAVLYASIAGLPVPFAPVHLLFINLLTDSLPAIALGLEPHSKKVMDEKPRPMNESILTKDFLTKIGTEGLCIGITTMIGFMIGLTGEGGNAVLASTMAFGTLCTARLVHGFNCKSDYPVIFSKRLWNNIYLIGAFLLGLVLITCVMTIPALDEVFKVQTLTFTQLLIVYGLALVNLPIIQLMKKIKLMFRKNK</sequence>
<evidence type="ECO:0000313" key="16">
    <source>
        <dbReference type="EMBL" id="PLT71687.1"/>
    </source>
</evidence>
<keyword evidence="9" id="KW-0067">ATP-binding</keyword>
<feature type="transmembrane region" description="Helical" evidence="14">
    <location>
        <begin position="269"/>
        <end position="293"/>
    </location>
</feature>
<dbReference type="InterPro" id="IPR044492">
    <property type="entry name" value="P_typ_ATPase_HD_dom"/>
</dbReference>
<gene>
    <name evidence="16" type="ORF">CDL26_11120</name>
</gene>
<feature type="transmembrane region" description="Helical" evidence="14">
    <location>
        <begin position="244"/>
        <end position="263"/>
    </location>
</feature>
<keyword evidence="4" id="KW-1003">Cell membrane</keyword>
<dbReference type="InterPro" id="IPR008250">
    <property type="entry name" value="ATPase_P-typ_transduc_dom_A_sf"/>
</dbReference>
<dbReference type="SFLD" id="SFLDS00003">
    <property type="entry name" value="Haloacid_Dehalogenase"/>
    <property type="match status" value="1"/>
</dbReference>
<evidence type="ECO:0000256" key="14">
    <source>
        <dbReference type="SAM" id="Phobius"/>
    </source>
</evidence>
<feature type="transmembrane region" description="Helical" evidence="14">
    <location>
        <begin position="669"/>
        <end position="688"/>
    </location>
</feature>
<evidence type="ECO:0000256" key="6">
    <source>
        <dbReference type="ARBA" id="ARBA00022692"/>
    </source>
</evidence>
<dbReference type="FunFam" id="3.40.50.1000:FF:000028">
    <property type="entry name" value="Calcium-transporting P-type ATPase, putative"/>
    <property type="match status" value="1"/>
</dbReference>
<keyword evidence="12 14" id="KW-0472">Membrane</keyword>
<dbReference type="RefSeq" id="WP_101870981.1">
    <property type="nucleotide sequence ID" value="NZ_NIHS01000020.1"/>
</dbReference>
<evidence type="ECO:0000256" key="13">
    <source>
        <dbReference type="ARBA" id="ARBA00048694"/>
    </source>
</evidence>
<keyword evidence="10" id="KW-1278">Translocase</keyword>
<organism evidence="16 17">
    <name type="scientific">Mediterraneibacter gnavus</name>
    <name type="common">Ruminococcus gnavus</name>
    <dbReference type="NCBI Taxonomy" id="33038"/>
    <lineage>
        <taxon>Bacteria</taxon>
        <taxon>Bacillati</taxon>
        <taxon>Bacillota</taxon>
        <taxon>Clostridia</taxon>
        <taxon>Lachnospirales</taxon>
        <taxon>Lachnospiraceae</taxon>
        <taxon>Mediterraneibacter</taxon>
    </lineage>
</organism>
<evidence type="ECO:0000256" key="4">
    <source>
        <dbReference type="ARBA" id="ARBA00022475"/>
    </source>
</evidence>
<dbReference type="Pfam" id="PF00122">
    <property type="entry name" value="E1-E2_ATPase"/>
    <property type="match status" value="1"/>
</dbReference>
<dbReference type="Gene3D" id="2.70.150.10">
    <property type="entry name" value="Calcium-transporting ATPase, cytoplasmic transduction domain A"/>
    <property type="match status" value="1"/>
</dbReference>
<dbReference type="GO" id="GO:0046872">
    <property type="term" value="F:metal ion binding"/>
    <property type="evidence" value="ECO:0007669"/>
    <property type="project" value="UniProtKB-KW"/>
</dbReference>
<accession>A0A2N5P977</accession>
<evidence type="ECO:0000256" key="12">
    <source>
        <dbReference type="ARBA" id="ARBA00023136"/>
    </source>
</evidence>
<dbReference type="AlphaFoldDB" id="A0A2N5P977"/>
<feature type="transmembrane region" description="Helical" evidence="14">
    <location>
        <begin position="842"/>
        <end position="862"/>
    </location>
</feature>
<feature type="transmembrane region" description="Helical" evidence="14">
    <location>
        <begin position="768"/>
        <end position="788"/>
    </location>
</feature>
<evidence type="ECO:0000256" key="8">
    <source>
        <dbReference type="ARBA" id="ARBA00022741"/>
    </source>
</evidence>
<reference evidence="16 17" key="1">
    <citation type="journal article" date="2017" name="Genome Med.">
        <title>A novel Ruminococcus gnavus clade enriched in inflammatory bowel disease patients.</title>
        <authorList>
            <person name="Hall A.B."/>
            <person name="Yassour M."/>
            <person name="Sauk J."/>
            <person name="Garner A."/>
            <person name="Jiang X."/>
            <person name="Arthur T."/>
            <person name="Lagoudas G.K."/>
            <person name="Vatanen T."/>
            <person name="Fornelos N."/>
            <person name="Wilson R."/>
            <person name="Bertha M."/>
            <person name="Cohen M."/>
            <person name="Garber J."/>
            <person name="Khalili H."/>
            <person name="Gevers D."/>
            <person name="Ananthakrishnan A.N."/>
            <person name="Kugathasan S."/>
            <person name="Lander E.S."/>
            <person name="Blainey P."/>
            <person name="Vlamakis H."/>
            <person name="Xavier R.J."/>
            <person name="Huttenhower C."/>
        </authorList>
    </citation>
    <scope>NUCLEOTIDE SEQUENCE [LARGE SCALE GENOMIC DNA]</scope>
    <source>
        <strain evidence="16 17">RJX1124</strain>
    </source>
</reference>
<dbReference type="SUPFAM" id="SSF81660">
    <property type="entry name" value="Metal cation-transporting ATPase, ATP-binding domain N"/>
    <property type="match status" value="1"/>
</dbReference>
<evidence type="ECO:0000256" key="7">
    <source>
        <dbReference type="ARBA" id="ARBA00022723"/>
    </source>
</evidence>
<dbReference type="Pfam" id="PF00689">
    <property type="entry name" value="Cation_ATPase_C"/>
    <property type="match status" value="1"/>
</dbReference>
<dbReference type="PROSITE" id="PS00154">
    <property type="entry name" value="ATPASE_E1_E2"/>
    <property type="match status" value="1"/>
</dbReference>
<proteinExistence type="inferred from homology"/>
<dbReference type="GO" id="GO:0016887">
    <property type="term" value="F:ATP hydrolysis activity"/>
    <property type="evidence" value="ECO:0007669"/>
    <property type="project" value="InterPro"/>
</dbReference>
<dbReference type="InterPro" id="IPR023298">
    <property type="entry name" value="ATPase_P-typ_TM_dom_sf"/>
</dbReference>
<dbReference type="SMART" id="SM00831">
    <property type="entry name" value="Cation_ATPase_N"/>
    <property type="match status" value="1"/>
</dbReference>
<evidence type="ECO:0000259" key="15">
    <source>
        <dbReference type="SMART" id="SM00831"/>
    </source>
</evidence>
<feature type="domain" description="Cation-transporting P-type ATPase N-terminal" evidence="15">
    <location>
        <begin position="3"/>
        <end position="76"/>
    </location>
</feature>
<dbReference type="FunFam" id="2.70.150.10:FF:000016">
    <property type="entry name" value="Calcium-transporting P-type ATPase putative"/>
    <property type="match status" value="1"/>
</dbReference>
<keyword evidence="5" id="KW-0406">Ion transport</keyword>
<dbReference type="InterPro" id="IPR006068">
    <property type="entry name" value="ATPase_P-typ_cation-transptr_C"/>
</dbReference>
<keyword evidence="5" id="KW-0813">Transport</keyword>
<comment type="subcellular location">
    <subcellularLocation>
        <location evidence="1">Cell membrane</location>
        <topology evidence="1">Multi-pass membrane protein</topology>
    </subcellularLocation>
</comment>
<feature type="transmembrane region" description="Helical" evidence="14">
    <location>
        <begin position="700"/>
        <end position="720"/>
    </location>
</feature>
<evidence type="ECO:0000256" key="3">
    <source>
        <dbReference type="ARBA" id="ARBA00012790"/>
    </source>
</evidence>
<dbReference type="SFLD" id="SFLDG00002">
    <property type="entry name" value="C1.7:_P-type_atpase_like"/>
    <property type="match status" value="1"/>
</dbReference>
<dbReference type="InterPro" id="IPR018303">
    <property type="entry name" value="ATPase_P-typ_P_site"/>
</dbReference>
<dbReference type="GO" id="GO:0005388">
    <property type="term" value="F:P-type calcium transporter activity"/>
    <property type="evidence" value="ECO:0007669"/>
    <property type="project" value="UniProtKB-EC"/>
</dbReference>
<comment type="similarity">
    <text evidence="2">Belongs to the cation transport ATPase (P-type) (TC 3.A.3) family. Type IIA subfamily.</text>
</comment>